<organism evidence="1 2">
    <name type="scientific">Halalkalibacter akibai (strain ATCC 43226 / DSM 21942 / CIP 109018 / JCM 9157 / 1139)</name>
    <name type="common">Bacillus akibai</name>
    <dbReference type="NCBI Taxonomy" id="1236973"/>
    <lineage>
        <taxon>Bacteria</taxon>
        <taxon>Bacillati</taxon>
        <taxon>Bacillota</taxon>
        <taxon>Bacilli</taxon>
        <taxon>Bacillales</taxon>
        <taxon>Bacillaceae</taxon>
        <taxon>Halalkalibacter</taxon>
    </lineage>
</organism>
<dbReference type="SUPFAM" id="SSF46785">
    <property type="entry name" value="Winged helix' DNA-binding domain"/>
    <property type="match status" value="1"/>
</dbReference>
<comment type="caution">
    <text evidence="1">The sequence shown here is derived from an EMBL/GenBank/DDBJ whole genome shotgun (WGS) entry which is preliminary data.</text>
</comment>
<dbReference type="Gene3D" id="1.10.10.10">
    <property type="entry name" value="Winged helix-like DNA-binding domain superfamily/Winged helix DNA-binding domain"/>
    <property type="match status" value="1"/>
</dbReference>
<dbReference type="STRING" id="1236973.JCM9157_699"/>
<dbReference type="AlphaFoldDB" id="W4QPT6"/>
<reference evidence="1 2" key="1">
    <citation type="journal article" date="2014" name="Genome Announc.">
        <title>Draft Genome Sequences of Three Alkaliphilic Bacillus Strains, Bacillus wakoensis JCM 9140T, Bacillus akibai JCM 9157T, and Bacillus hemicellulosilyticus JCM 9152T.</title>
        <authorList>
            <person name="Yuki M."/>
            <person name="Oshima K."/>
            <person name="Suda W."/>
            <person name="Oshida Y."/>
            <person name="Kitamura K."/>
            <person name="Iida T."/>
            <person name="Hattori M."/>
            <person name="Ohkuma M."/>
        </authorList>
    </citation>
    <scope>NUCLEOTIDE SEQUENCE [LARGE SCALE GENOMIC DNA]</scope>
    <source>
        <strain evidence="1 2">JCM 9157</strain>
    </source>
</reference>
<keyword evidence="2" id="KW-1185">Reference proteome</keyword>
<sequence>MTNLAHIAQTNISNIFRQLIILRDDGFVLIENAADARMKKVNLTARGKEMVSDFIRENQRQSELKIVETIDKISEEELKVVFKVASLLSSELVGDKFTSFVMKSHKDL</sequence>
<evidence type="ECO:0000313" key="2">
    <source>
        <dbReference type="Proteomes" id="UP000018896"/>
    </source>
</evidence>
<dbReference type="EMBL" id="BAUV01000003">
    <property type="protein sequence ID" value="GAE33678.1"/>
    <property type="molecule type" value="Genomic_DNA"/>
</dbReference>
<dbReference type="InterPro" id="IPR036388">
    <property type="entry name" value="WH-like_DNA-bd_sf"/>
</dbReference>
<name>W4QPT6_HALA3</name>
<protein>
    <recommendedName>
        <fullName evidence="3">HTH marR-type domain-containing protein</fullName>
    </recommendedName>
</protein>
<dbReference type="Proteomes" id="UP000018896">
    <property type="component" value="Unassembled WGS sequence"/>
</dbReference>
<accession>W4QPT6</accession>
<evidence type="ECO:0000313" key="1">
    <source>
        <dbReference type="EMBL" id="GAE33678.1"/>
    </source>
</evidence>
<proteinExistence type="predicted"/>
<dbReference type="eggNOG" id="COG1846">
    <property type="taxonomic scope" value="Bacteria"/>
</dbReference>
<evidence type="ECO:0008006" key="3">
    <source>
        <dbReference type="Google" id="ProtNLM"/>
    </source>
</evidence>
<dbReference type="InterPro" id="IPR036390">
    <property type="entry name" value="WH_DNA-bd_sf"/>
</dbReference>
<gene>
    <name evidence="1" type="ORF">JCM9157_699</name>
</gene>